<organism evidence="2 3">
    <name type="scientific">Buttiauxella selenatireducens</name>
    <dbReference type="NCBI Taxonomy" id="3073902"/>
    <lineage>
        <taxon>Bacteria</taxon>
        <taxon>Pseudomonadati</taxon>
        <taxon>Pseudomonadota</taxon>
        <taxon>Gammaproteobacteria</taxon>
        <taxon>Enterobacterales</taxon>
        <taxon>Enterobacteriaceae</taxon>
        <taxon>Buttiauxella</taxon>
    </lineage>
</organism>
<name>A0ABY9SDU3_9ENTR</name>
<evidence type="ECO:0000259" key="1">
    <source>
        <dbReference type="Pfam" id="PF15977"/>
    </source>
</evidence>
<dbReference type="Proteomes" id="UP001246690">
    <property type="component" value="Chromosome"/>
</dbReference>
<evidence type="ECO:0000313" key="2">
    <source>
        <dbReference type="EMBL" id="WMY75326.1"/>
    </source>
</evidence>
<keyword evidence="3" id="KW-1185">Reference proteome</keyword>
<dbReference type="Gene3D" id="2.60.120.10">
    <property type="entry name" value="Jelly Rolls"/>
    <property type="match status" value="1"/>
</dbReference>
<reference evidence="2 3" key="1">
    <citation type="submission" date="2023-09" db="EMBL/GenBank/DDBJ databases">
        <title>Buttiauxella selenatireducens sp. nov., isolated from the rhizosphere of Cardamine hupingshanesis.</title>
        <authorList>
            <person name="Zhang S."/>
            <person name="Xu Z."/>
            <person name="Wang H."/>
            <person name="Guo Y."/>
        </authorList>
    </citation>
    <scope>NUCLEOTIDE SEQUENCE [LARGE SCALE GENOMIC DNA]</scope>
    <source>
        <strain evidence="2 3">R73</strain>
    </source>
</reference>
<gene>
    <name evidence="2" type="ORF">RHD99_04980</name>
</gene>
<dbReference type="InterPro" id="IPR018490">
    <property type="entry name" value="cNMP-bd_dom_sf"/>
</dbReference>
<dbReference type="InterPro" id="IPR041687">
    <property type="entry name" value="HTH_46"/>
</dbReference>
<dbReference type="SUPFAM" id="SSF51206">
    <property type="entry name" value="cAMP-binding domain-like"/>
    <property type="match status" value="1"/>
</dbReference>
<dbReference type="EMBL" id="CP133838">
    <property type="protein sequence ID" value="WMY75326.1"/>
    <property type="molecule type" value="Genomic_DNA"/>
</dbReference>
<protein>
    <submittedName>
        <fullName evidence="2">Helix-turn-helix domain-containing protein</fullName>
    </submittedName>
</protein>
<proteinExistence type="predicted"/>
<dbReference type="InterPro" id="IPR014710">
    <property type="entry name" value="RmlC-like_jellyroll"/>
</dbReference>
<dbReference type="RefSeq" id="WP_309877713.1">
    <property type="nucleotide sequence ID" value="NZ_CP133838.1"/>
</dbReference>
<sequence length="213" mass="24057">MNAKDTIPTLLSLPSPFVLELVTKLLPFSVKKNYPPRRTLTLSSENAHFCYLISKGSFVLHRQNDDRIVGFGNAPVILGLGNLTQMYIGSYIRTITTCEIGIIPTHQLFEIIERENLWRPLAEHLLIIGGKLFTIGQQLSAPTTYEIIRAQLLELISENETIKNSTTVENYIRLKTNLSRSMIMKILASLKAGGYIELERGKLIKINSLPKKY</sequence>
<evidence type="ECO:0000313" key="3">
    <source>
        <dbReference type="Proteomes" id="UP001246690"/>
    </source>
</evidence>
<accession>A0ABY9SDU3</accession>
<dbReference type="Pfam" id="PF15977">
    <property type="entry name" value="HTH_46"/>
    <property type="match status" value="1"/>
</dbReference>
<feature type="domain" description="IprA winged helix-turn-helix" evidence="1">
    <location>
        <begin position="144"/>
        <end position="211"/>
    </location>
</feature>